<sequence length="392" mass="44763">MTAFFNTGLTQQQFLDEYWQKKPLVIRQAFPLPVSDLTQEDLAAFAAEAEIESRLIEEFGDRPWQLQHGPFDEDDFAALPETHWTLLVQDMDKHYPPLQKLLTAFDFIADWRRDDVMISYAPEGGSVGPHTDSYDVFLLQAQGARHWQISDKPLADAVFRSDTDLRILQQFSADQQWDLHPGDMLYLPPHYAHHGVALNPCLTFSVGFRAPSQLQLLDAFSHTLQEQDIAEQLYADAETNAASSTTEIDDSAIKRFQNLLLKTINENADLMILAVGRLVTETKSTLQELADEFIADKPTLAELDRRFNNGEYLQRNGYLRFAWHNDTATAYLFVAGEAYSVELAAVETLSWLTTQSQIDQKDWQQLRKYPVLADVCCELIAEGAFYWPEDFI</sequence>
<dbReference type="PROSITE" id="PS51184">
    <property type="entry name" value="JMJC"/>
    <property type="match status" value="1"/>
</dbReference>
<evidence type="ECO:0000256" key="2">
    <source>
        <dbReference type="ARBA" id="ARBA00022723"/>
    </source>
</evidence>
<keyword evidence="3" id="KW-0223">Dioxygenase</keyword>
<accession>I1XI64</accession>
<dbReference type="PANTHER" id="PTHR13096">
    <property type="entry name" value="MINA53 MYC INDUCED NUCLEAR ANTIGEN"/>
    <property type="match status" value="1"/>
</dbReference>
<dbReference type="eggNOG" id="COG2850">
    <property type="taxonomic scope" value="Bacteria"/>
</dbReference>
<evidence type="ECO:0000256" key="1">
    <source>
        <dbReference type="ARBA" id="ARBA00001954"/>
    </source>
</evidence>
<organism evidence="7 8">
    <name type="scientific">Methylophaga nitratireducenticrescens</name>
    <dbReference type="NCBI Taxonomy" id="754476"/>
    <lineage>
        <taxon>Bacteria</taxon>
        <taxon>Pseudomonadati</taxon>
        <taxon>Pseudomonadota</taxon>
        <taxon>Gammaproteobacteria</taxon>
        <taxon>Thiotrichales</taxon>
        <taxon>Piscirickettsiaceae</taxon>
        <taxon>Methylophaga</taxon>
    </lineage>
</organism>
<comment type="cofactor">
    <cofactor evidence="1">
        <name>Fe(2+)</name>
        <dbReference type="ChEBI" id="CHEBI:29033"/>
    </cofactor>
</comment>
<evidence type="ECO:0000256" key="4">
    <source>
        <dbReference type="ARBA" id="ARBA00023002"/>
    </source>
</evidence>
<dbReference type="Pfam" id="PF08007">
    <property type="entry name" value="JmjC_2"/>
    <property type="match status" value="1"/>
</dbReference>
<dbReference type="STRING" id="754476.Q7A_1245"/>
<dbReference type="PANTHER" id="PTHR13096:SF8">
    <property type="entry name" value="RIBOSOMAL OXYGENASE 1"/>
    <property type="match status" value="1"/>
</dbReference>
<keyword evidence="2" id="KW-0479">Metal-binding</keyword>
<dbReference type="Gene3D" id="3.40.366.30">
    <property type="entry name" value="50S ribosomal protein L16 arginine hydroxylase, Chain A, Domain 2"/>
    <property type="match status" value="1"/>
</dbReference>
<gene>
    <name evidence="7" type="ordered locus">Q7A_1245</name>
</gene>
<name>I1XI64_METNJ</name>
<dbReference type="InterPro" id="IPR039994">
    <property type="entry name" value="NO66-like"/>
</dbReference>
<dbReference type="InterPro" id="IPR003347">
    <property type="entry name" value="JmjC_dom"/>
</dbReference>
<protein>
    <recommendedName>
        <fullName evidence="6">JmjC domain-containing protein</fullName>
    </recommendedName>
</protein>
<dbReference type="KEGG" id="mej:Q7A_1245"/>
<keyword evidence="8" id="KW-1185">Reference proteome</keyword>
<evidence type="ECO:0000313" key="7">
    <source>
        <dbReference type="EMBL" id="AFI84083.1"/>
    </source>
</evidence>
<keyword evidence="4" id="KW-0560">Oxidoreductase</keyword>
<dbReference type="OrthoDB" id="9764016at2"/>
<evidence type="ECO:0000256" key="5">
    <source>
        <dbReference type="ARBA" id="ARBA00023004"/>
    </source>
</evidence>
<feature type="domain" description="JmjC" evidence="6">
    <location>
        <begin position="97"/>
        <end position="225"/>
    </location>
</feature>
<dbReference type="GO" id="GO:0046872">
    <property type="term" value="F:metal ion binding"/>
    <property type="evidence" value="ECO:0007669"/>
    <property type="project" value="UniProtKB-KW"/>
</dbReference>
<dbReference type="Pfam" id="PF20514">
    <property type="entry name" value="WHD_ROXA"/>
    <property type="match status" value="1"/>
</dbReference>
<dbReference type="SUPFAM" id="SSF51197">
    <property type="entry name" value="Clavaminate synthase-like"/>
    <property type="match status" value="1"/>
</dbReference>
<reference evidence="7 8" key="1">
    <citation type="journal article" date="2012" name="J. Bacteriol.">
        <title>Complete genome sequences of Methylophaga sp. strain JAM1 and Methylophaga sp. strain JAM7.</title>
        <authorList>
            <person name="Villeneuve C."/>
            <person name="Martineau C."/>
            <person name="Mauffrey F."/>
            <person name="Villemur R."/>
        </authorList>
    </citation>
    <scope>NUCLEOTIDE SEQUENCE [LARGE SCALE GENOMIC DNA]</scope>
    <source>
        <strain evidence="7 8">JAM1</strain>
    </source>
</reference>
<dbReference type="GO" id="GO:0016706">
    <property type="term" value="F:2-oxoglutarate-dependent dioxygenase activity"/>
    <property type="evidence" value="ECO:0007669"/>
    <property type="project" value="TreeGrafter"/>
</dbReference>
<dbReference type="RefSeq" id="WP_014706457.1">
    <property type="nucleotide sequence ID" value="NC_017857.3"/>
</dbReference>
<keyword evidence="5" id="KW-0408">Iron</keyword>
<dbReference type="EMBL" id="CP003390">
    <property type="protein sequence ID" value="AFI84083.1"/>
    <property type="molecule type" value="Genomic_DNA"/>
</dbReference>
<dbReference type="HOGENOM" id="CLU_039125_1_0_6"/>
<dbReference type="InterPro" id="IPR046799">
    <property type="entry name" value="ROXA-like_wH"/>
</dbReference>
<dbReference type="Gene3D" id="2.60.120.650">
    <property type="entry name" value="Cupin"/>
    <property type="match status" value="1"/>
</dbReference>
<dbReference type="Proteomes" id="UP000009144">
    <property type="component" value="Chromosome"/>
</dbReference>
<evidence type="ECO:0000259" key="6">
    <source>
        <dbReference type="PROSITE" id="PS51184"/>
    </source>
</evidence>
<reference evidence="7 8" key="2">
    <citation type="journal article" date="2013" name="Int. J. Syst. Evol. Microbiol.">
        <title>Methylophaga nitratireducenticrescens sp. nov. and Methylophaga frappieri sp. nov., isolated from the biofilm of the methanol-fed denitrification system treating the seawater at the Montreal Biodome.</title>
        <authorList>
            <person name="Villeneuve C."/>
            <person name="Martineau C."/>
            <person name="Mauffrey F."/>
            <person name="Villemur R."/>
        </authorList>
    </citation>
    <scope>NUCLEOTIDE SEQUENCE [LARGE SCALE GENOMIC DNA]</scope>
    <source>
        <strain evidence="7 8">JAM1</strain>
    </source>
</reference>
<evidence type="ECO:0000256" key="3">
    <source>
        <dbReference type="ARBA" id="ARBA00022964"/>
    </source>
</evidence>
<dbReference type="SMART" id="SM00558">
    <property type="entry name" value="JmjC"/>
    <property type="match status" value="1"/>
</dbReference>
<dbReference type="AlphaFoldDB" id="I1XI64"/>
<proteinExistence type="predicted"/>
<evidence type="ECO:0000313" key="8">
    <source>
        <dbReference type="Proteomes" id="UP000009144"/>
    </source>
</evidence>
<dbReference type="PATRIC" id="fig|754476.3.peg.1229"/>